<evidence type="ECO:0000256" key="6">
    <source>
        <dbReference type="SAM" id="Phobius"/>
    </source>
</evidence>
<evidence type="ECO:0000256" key="1">
    <source>
        <dbReference type="ARBA" id="ARBA00004651"/>
    </source>
</evidence>
<keyword evidence="4 6" id="KW-1133">Transmembrane helix</keyword>
<dbReference type="Pfam" id="PF07690">
    <property type="entry name" value="MFS_1"/>
    <property type="match status" value="2"/>
</dbReference>
<evidence type="ECO:0000256" key="5">
    <source>
        <dbReference type="ARBA" id="ARBA00023136"/>
    </source>
</evidence>
<reference evidence="8 9" key="1">
    <citation type="journal article" date="2014" name="BMC Genomics">
        <title>Comparison of environmental and isolate Sulfobacillus genomes reveals diverse carbon, sulfur, nitrogen, and hydrogen metabolisms.</title>
        <authorList>
            <person name="Justice N.B."/>
            <person name="Norman A."/>
            <person name="Brown C.T."/>
            <person name="Singh A."/>
            <person name="Thomas B.C."/>
            <person name="Banfield J.F."/>
        </authorList>
    </citation>
    <scope>NUCLEOTIDE SEQUENCE [LARGE SCALE GENOMIC DNA]</scope>
    <source>
        <strain evidence="8">AMDSBA3</strain>
    </source>
</reference>
<dbReference type="InterPro" id="IPR020846">
    <property type="entry name" value="MFS_dom"/>
</dbReference>
<dbReference type="InterPro" id="IPR011701">
    <property type="entry name" value="MFS"/>
</dbReference>
<dbReference type="EMBL" id="PXYV01000017">
    <property type="protein sequence ID" value="PSR22444.1"/>
    <property type="molecule type" value="Genomic_DNA"/>
</dbReference>
<keyword evidence="2" id="KW-0813">Transport</keyword>
<gene>
    <name evidence="8" type="ORF">C7B45_06915</name>
</gene>
<keyword evidence="3 6" id="KW-0812">Transmembrane</keyword>
<organism evidence="8 9">
    <name type="scientific">Sulfobacillus acidophilus</name>
    <dbReference type="NCBI Taxonomy" id="53633"/>
    <lineage>
        <taxon>Bacteria</taxon>
        <taxon>Bacillati</taxon>
        <taxon>Bacillota</taxon>
        <taxon>Clostridia</taxon>
        <taxon>Eubacteriales</taxon>
        <taxon>Clostridiales Family XVII. Incertae Sedis</taxon>
        <taxon>Sulfobacillus</taxon>
    </lineage>
</organism>
<comment type="subcellular location">
    <subcellularLocation>
        <location evidence="1">Cell membrane</location>
        <topology evidence="1">Multi-pass membrane protein</topology>
    </subcellularLocation>
</comment>
<dbReference type="Proteomes" id="UP000241848">
    <property type="component" value="Unassembled WGS sequence"/>
</dbReference>
<proteinExistence type="predicted"/>
<feature type="transmembrane region" description="Helical" evidence="6">
    <location>
        <begin position="144"/>
        <end position="166"/>
    </location>
</feature>
<dbReference type="Gene3D" id="1.20.1250.20">
    <property type="entry name" value="MFS general substrate transporter like domains"/>
    <property type="match status" value="2"/>
</dbReference>
<dbReference type="PANTHER" id="PTHR23520">
    <property type="entry name" value="TRANSPORTER, PUTATIVE (AFU_ORTHOLOGUE AFUA_3G04000)-RELATED"/>
    <property type="match status" value="1"/>
</dbReference>
<evidence type="ECO:0000256" key="4">
    <source>
        <dbReference type="ARBA" id="ARBA00022989"/>
    </source>
</evidence>
<feature type="transmembrane region" description="Helical" evidence="6">
    <location>
        <begin position="228"/>
        <end position="246"/>
    </location>
</feature>
<evidence type="ECO:0000313" key="8">
    <source>
        <dbReference type="EMBL" id="PSR22444.1"/>
    </source>
</evidence>
<dbReference type="InterPro" id="IPR036259">
    <property type="entry name" value="MFS_trans_sf"/>
</dbReference>
<comment type="caution">
    <text evidence="8">The sequence shown here is derived from an EMBL/GenBank/DDBJ whole genome shotgun (WGS) entry which is preliminary data.</text>
</comment>
<feature type="transmembrane region" description="Helical" evidence="6">
    <location>
        <begin position="293"/>
        <end position="316"/>
    </location>
</feature>
<feature type="domain" description="Major facilitator superfamily (MFS) profile" evidence="7">
    <location>
        <begin position="6"/>
        <end position="400"/>
    </location>
</feature>
<keyword evidence="5 6" id="KW-0472">Membrane</keyword>
<feature type="transmembrane region" description="Helical" evidence="6">
    <location>
        <begin position="253"/>
        <end position="273"/>
    </location>
</feature>
<dbReference type="SUPFAM" id="SSF103473">
    <property type="entry name" value="MFS general substrate transporter"/>
    <property type="match status" value="1"/>
</dbReference>
<evidence type="ECO:0000256" key="3">
    <source>
        <dbReference type="ARBA" id="ARBA00022692"/>
    </source>
</evidence>
<feature type="transmembrane region" description="Helical" evidence="6">
    <location>
        <begin position="375"/>
        <end position="393"/>
    </location>
</feature>
<evidence type="ECO:0000259" key="7">
    <source>
        <dbReference type="PROSITE" id="PS50850"/>
    </source>
</evidence>
<sequence length="407" mass="43614">MESNRNLQWIYIGRALRSFITAFLTVIFPLYLAKVGYSASRLGLVVALSGAITVVLVAAVGFYADFYGRRRAIIGLALLAAVGGLVMGLSHAFVWAVLASGLGGVGRGGGAGSGGSWGPVFPAEQPLVAESVSAERRTLAFGRISFIGVLAGAAGSLVAGVPDWLHQAGWSWIAGYRLLFFVAAVLALGMVFVSLPIRERPPQTLDTEETPPPIPIKTLMGRLGLTNALNGLGFGFLGPLLTYWFYRRFGVGSAEIGVLYMLINLAAAFPYLWSSVLAKRLGAVKTVTITRGIGLLMMLLMVFMPNFTLAGLFYLLRMVFNSLGMPARQSFVMGVSESRYRSRVSAFSSLPSQMTAMITPAVGGVLMETVLDTPIYGAVIFMTLNMITYWWSFHKVPEGTPPSASSP</sequence>
<dbReference type="InterPro" id="IPR005829">
    <property type="entry name" value="Sugar_transporter_CS"/>
</dbReference>
<protein>
    <submittedName>
        <fullName evidence="8">MFS transporter</fullName>
    </submittedName>
</protein>
<evidence type="ECO:0000256" key="2">
    <source>
        <dbReference type="ARBA" id="ARBA00022448"/>
    </source>
</evidence>
<feature type="transmembrane region" description="Helical" evidence="6">
    <location>
        <begin position="76"/>
        <end position="98"/>
    </location>
</feature>
<dbReference type="GO" id="GO:0022857">
    <property type="term" value="F:transmembrane transporter activity"/>
    <property type="evidence" value="ECO:0007669"/>
    <property type="project" value="InterPro"/>
</dbReference>
<dbReference type="PROSITE" id="PS50850">
    <property type="entry name" value="MFS"/>
    <property type="match status" value="1"/>
</dbReference>
<evidence type="ECO:0000313" key="9">
    <source>
        <dbReference type="Proteomes" id="UP000241848"/>
    </source>
</evidence>
<feature type="transmembrane region" description="Helical" evidence="6">
    <location>
        <begin position="178"/>
        <end position="197"/>
    </location>
</feature>
<accession>A0A2T2WJM5</accession>
<dbReference type="GO" id="GO:0005886">
    <property type="term" value="C:plasma membrane"/>
    <property type="evidence" value="ECO:0007669"/>
    <property type="project" value="UniProtKB-SubCell"/>
</dbReference>
<name>A0A2T2WJM5_9FIRM</name>
<feature type="transmembrane region" description="Helical" evidence="6">
    <location>
        <begin position="12"/>
        <end position="32"/>
    </location>
</feature>
<dbReference type="PANTHER" id="PTHR23520:SF5">
    <property type="entry name" value="TRANSPORTER, PUTATIVE (AFU_ORTHOLOGUE AFUA_3G04000)-RELATED"/>
    <property type="match status" value="1"/>
</dbReference>
<feature type="transmembrane region" description="Helical" evidence="6">
    <location>
        <begin position="44"/>
        <end position="64"/>
    </location>
</feature>
<dbReference type="AlphaFoldDB" id="A0A2T2WJM5"/>
<dbReference type="PROSITE" id="PS00216">
    <property type="entry name" value="SUGAR_TRANSPORT_1"/>
    <property type="match status" value="1"/>
</dbReference>